<dbReference type="AlphaFoldDB" id="A0A1R1MKK5"/>
<evidence type="ECO:0000313" key="4">
    <source>
        <dbReference type="Proteomes" id="UP000187408"/>
    </source>
</evidence>
<dbReference type="RefSeq" id="WP_076713272.1">
    <property type="nucleotide sequence ID" value="NZ_MOEN01000023.1"/>
</dbReference>
<keyword evidence="2" id="KW-1133">Transmembrane helix</keyword>
<evidence type="ECO:0000256" key="2">
    <source>
        <dbReference type="SAM" id="Phobius"/>
    </source>
</evidence>
<sequence>MGILDFLTGGVGKSVVDAVKELADDFITTDEEKFEQLIKKEELRLKQEQLKLEREKAYLQDAQSARETYARVSTSDKAPFINKIFPSVLAMLTVLLTFILFFYFSQGKFEGNQKDIVIYILGVLSTITTQIFAFYYGSSLGSKNKEEIIKNFGGKNGLL</sequence>
<evidence type="ECO:0000256" key="1">
    <source>
        <dbReference type="SAM" id="Coils"/>
    </source>
</evidence>
<keyword evidence="4" id="KW-1185">Reference proteome</keyword>
<comment type="caution">
    <text evidence="3">The sequence shown here is derived from an EMBL/GenBank/DDBJ whole genome shotgun (WGS) entry which is preliminary data.</text>
</comment>
<proteinExistence type="predicted"/>
<feature type="transmembrane region" description="Helical" evidence="2">
    <location>
        <begin position="84"/>
        <end position="104"/>
    </location>
</feature>
<dbReference type="STRING" id="1914305.BLW93_06400"/>
<gene>
    <name evidence="3" type="ORF">BLW93_06400</name>
</gene>
<protein>
    <submittedName>
        <fullName evidence="3">Uncharacterized protein</fullName>
    </submittedName>
</protein>
<dbReference type="Proteomes" id="UP000187408">
    <property type="component" value="Unassembled WGS sequence"/>
</dbReference>
<accession>A0A1R1MKK5</accession>
<dbReference type="EMBL" id="MOEN01000023">
    <property type="protein sequence ID" value="OMH40234.1"/>
    <property type="molecule type" value="Genomic_DNA"/>
</dbReference>
<organism evidence="3 4">
    <name type="scientific">Desulfurobacterium indicum</name>
    <dbReference type="NCBI Taxonomy" id="1914305"/>
    <lineage>
        <taxon>Bacteria</taxon>
        <taxon>Pseudomonadati</taxon>
        <taxon>Aquificota</taxon>
        <taxon>Aquificia</taxon>
        <taxon>Desulfurobacteriales</taxon>
        <taxon>Desulfurobacteriaceae</taxon>
        <taxon>Desulfurobacterium</taxon>
    </lineage>
</organism>
<feature type="transmembrane region" description="Helical" evidence="2">
    <location>
        <begin position="116"/>
        <end position="136"/>
    </location>
</feature>
<keyword evidence="2" id="KW-0812">Transmembrane</keyword>
<keyword evidence="2" id="KW-0472">Membrane</keyword>
<name>A0A1R1MKK5_9BACT</name>
<dbReference type="OrthoDB" id="7061630at2"/>
<reference evidence="3 4" key="1">
    <citation type="submission" date="2016-10" db="EMBL/GenBank/DDBJ databases">
        <title>Genome sequence of a sulfur-reducing bacterium Desulfurobacterium indicum K6013.</title>
        <authorList>
            <person name="Cao J."/>
            <person name="Shao Z."/>
            <person name="Alain K."/>
            <person name="Jebbar M."/>
        </authorList>
    </citation>
    <scope>NUCLEOTIDE SEQUENCE [LARGE SCALE GENOMIC DNA]</scope>
    <source>
        <strain evidence="3 4">K6013</strain>
    </source>
</reference>
<keyword evidence="1" id="KW-0175">Coiled coil</keyword>
<evidence type="ECO:0000313" key="3">
    <source>
        <dbReference type="EMBL" id="OMH40234.1"/>
    </source>
</evidence>
<feature type="coiled-coil region" evidence="1">
    <location>
        <begin position="31"/>
        <end position="65"/>
    </location>
</feature>